<comment type="caution">
    <text evidence="1">The sequence shown here is derived from an EMBL/GenBank/DDBJ whole genome shotgun (WGS) entry which is preliminary data.</text>
</comment>
<evidence type="ECO:0000313" key="2">
    <source>
        <dbReference type="Proteomes" id="UP001445076"/>
    </source>
</evidence>
<keyword evidence="2" id="KW-1185">Reference proteome</keyword>
<evidence type="ECO:0000313" key="1">
    <source>
        <dbReference type="EMBL" id="KAK8718462.1"/>
    </source>
</evidence>
<dbReference type="AlphaFoldDB" id="A0AAW0VPH9"/>
<organism evidence="1 2">
    <name type="scientific">Cherax quadricarinatus</name>
    <name type="common">Australian red claw crayfish</name>
    <dbReference type="NCBI Taxonomy" id="27406"/>
    <lineage>
        <taxon>Eukaryota</taxon>
        <taxon>Metazoa</taxon>
        <taxon>Ecdysozoa</taxon>
        <taxon>Arthropoda</taxon>
        <taxon>Crustacea</taxon>
        <taxon>Multicrustacea</taxon>
        <taxon>Malacostraca</taxon>
        <taxon>Eumalacostraca</taxon>
        <taxon>Eucarida</taxon>
        <taxon>Decapoda</taxon>
        <taxon>Pleocyemata</taxon>
        <taxon>Astacidea</taxon>
        <taxon>Parastacoidea</taxon>
        <taxon>Parastacidae</taxon>
        <taxon>Cherax</taxon>
    </lineage>
</organism>
<dbReference type="PANTHER" id="PTHR32046:SF11">
    <property type="entry name" value="IMMUNE-ASSOCIATED NUCLEOTIDE-BINDING PROTEIN 10-LIKE"/>
    <property type="match status" value="1"/>
</dbReference>
<proteinExistence type="predicted"/>
<protein>
    <recommendedName>
        <fullName evidence="3">AAA+ ATPase domain-containing protein</fullName>
    </recommendedName>
</protein>
<dbReference type="InterPro" id="IPR025662">
    <property type="entry name" value="Sigma_54_int_dom_ATP-bd_1"/>
</dbReference>
<evidence type="ECO:0008006" key="3">
    <source>
        <dbReference type="Google" id="ProtNLM"/>
    </source>
</evidence>
<dbReference type="Proteomes" id="UP001445076">
    <property type="component" value="Unassembled WGS sequence"/>
</dbReference>
<dbReference type="GO" id="GO:0016887">
    <property type="term" value="F:ATP hydrolysis activity"/>
    <property type="evidence" value="ECO:0007669"/>
    <property type="project" value="InterPro"/>
</dbReference>
<gene>
    <name evidence="1" type="ORF">OTU49_014734</name>
</gene>
<dbReference type="PROSITE" id="PS00675">
    <property type="entry name" value="SIGMA54_INTERACT_1"/>
    <property type="match status" value="1"/>
</dbReference>
<dbReference type="EMBL" id="JARKIK010006650">
    <property type="protein sequence ID" value="KAK8718462.1"/>
    <property type="molecule type" value="Genomic_DNA"/>
</dbReference>
<dbReference type="GO" id="GO:0006302">
    <property type="term" value="P:double-strand break repair"/>
    <property type="evidence" value="ECO:0007669"/>
    <property type="project" value="InterPro"/>
</dbReference>
<accession>A0AAW0VPH9</accession>
<dbReference type="PANTHER" id="PTHR32046">
    <property type="entry name" value="G DOMAIN-CONTAINING PROTEIN"/>
    <property type="match status" value="1"/>
</dbReference>
<reference evidence="1 2" key="1">
    <citation type="journal article" date="2024" name="BMC Genomics">
        <title>Genome assembly of redclaw crayfish (Cherax quadricarinatus) provides insights into its immune adaptation and hypoxia tolerance.</title>
        <authorList>
            <person name="Liu Z."/>
            <person name="Zheng J."/>
            <person name="Li H."/>
            <person name="Fang K."/>
            <person name="Wang S."/>
            <person name="He J."/>
            <person name="Zhou D."/>
            <person name="Weng S."/>
            <person name="Chi M."/>
            <person name="Gu Z."/>
            <person name="He J."/>
            <person name="Li F."/>
            <person name="Wang M."/>
        </authorList>
    </citation>
    <scope>NUCLEOTIDE SEQUENCE [LARGE SCALE GENOMIC DNA]</scope>
    <source>
        <strain evidence="1">ZL_2023a</strain>
    </source>
</reference>
<dbReference type="InterPro" id="IPR027417">
    <property type="entry name" value="P-loop_NTPase"/>
</dbReference>
<dbReference type="SUPFAM" id="SSF52540">
    <property type="entry name" value="P-loop containing nucleoside triphosphate hydrolases"/>
    <property type="match status" value="2"/>
</dbReference>
<dbReference type="Gene3D" id="3.40.50.300">
    <property type="entry name" value="P-loop containing nucleotide triphosphate hydrolases"/>
    <property type="match status" value="1"/>
</dbReference>
<sequence length="631" mass="69891">MERALMNYLIEGNVDFDSEDQGLQRYNLKTTVKFKDEENKIQILCVGSPSQKPTKCVLLLGETGAGKTTIVNALINFIFGVKFKDNFRLQIKDQSVSMDRRDTESQTDFVTAYLIYHQEGMMCSFNLMVIDTPGLADTRGIQHQGNVMNQLEIFLTSDYGIDDLNCIGLVAKANTNRDFTFQKDILREIISLLGNNVPEITQLFATFAVEKPMVDQIIINAGVKFSDMFEFDNGILYTSYRASSVRKRDQDMFSYRWGIMTEQYERFFAAFSEAPPVSVKLLRERKLFDKTLKILRKQVEELAKLLTTLEVNKKILVKYELQEAKNRNWRQEKTIRKKHKLSIENGFHAHNCPECNQTCIFPCPPEKDNSNASFIGGIAGALGGTAAGAAAAQATLNSAVAAARAATSTGIAASVGGWVTRALGGATVTATEVGAAGGVPGIIVGGVVGITIGVVTGTCCGRFLRPSSCLPPGRGDVCGEYGCLHSLSQHITEQERIVEYSELEVKINEDMKELYDIAVSKKNDEKVKITNGKQKIQAVKTNVVQNTLQILLHAQKIQDLSSSLDPTDIQDFLDKLIAEVRLGEPDHIHHAVGILRILKKAIKLLQSCEGDHTQTNFDNVMKLLINLPQEH</sequence>
<name>A0AAW0VPH9_CHEQU</name>